<proteinExistence type="predicted"/>
<accession>A0ABU1MLX5</accession>
<dbReference type="Gene3D" id="1.10.45.10">
    <property type="entry name" value="Vanillyl-alcohol Oxidase, Chain A, domain 4"/>
    <property type="match status" value="1"/>
</dbReference>
<dbReference type="InterPro" id="IPR016169">
    <property type="entry name" value="FAD-bd_PCMH_sub2"/>
</dbReference>
<dbReference type="Gene3D" id="3.40.462.10">
    <property type="entry name" value="FAD-linked oxidases, C-terminal domain"/>
    <property type="match status" value="1"/>
</dbReference>
<comment type="caution">
    <text evidence="6">The sequence shown here is derived from an EMBL/GenBank/DDBJ whole genome shotgun (WGS) entry which is preliminary data.</text>
</comment>
<dbReference type="PANTHER" id="PTHR11748:SF114">
    <property type="entry name" value="ARYL-ALCOHOL OXIDASE VANILLYL-ALCOHOL OXIDASE (AFU_ORTHOLOGUE AFUA_3G09500)-RELATED"/>
    <property type="match status" value="1"/>
</dbReference>
<dbReference type="EMBL" id="JAVDRD010000005">
    <property type="protein sequence ID" value="MDR6511329.1"/>
    <property type="molecule type" value="Genomic_DNA"/>
</dbReference>
<keyword evidence="7" id="KW-1185">Reference proteome</keyword>
<evidence type="ECO:0000313" key="6">
    <source>
        <dbReference type="EMBL" id="MDR6511329.1"/>
    </source>
</evidence>
<keyword evidence="4 6" id="KW-0560">Oxidoreductase</keyword>
<dbReference type="GO" id="GO:0018695">
    <property type="term" value="F:4-cresol dehydrogenase (hydroxylating) activity"/>
    <property type="evidence" value="ECO:0007669"/>
    <property type="project" value="UniProtKB-EC"/>
</dbReference>
<evidence type="ECO:0000256" key="1">
    <source>
        <dbReference type="ARBA" id="ARBA00001974"/>
    </source>
</evidence>
<dbReference type="InterPro" id="IPR016166">
    <property type="entry name" value="FAD-bd_PCMH"/>
</dbReference>
<dbReference type="InterPro" id="IPR036318">
    <property type="entry name" value="FAD-bd_PCMH-like_sf"/>
</dbReference>
<dbReference type="SUPFAM" id="SSF55103">
    <property type="entry name" value="FAD-linked oxidases, C-terminal domain"/>
    <property type="match status" value="1"/>
</dbReference>
<dbReference type="Gene3D" id="3.30.43.10">
    <property type="entry name" value="Uridine Diphospho-n-acetylenolpyruvylglucosamine Reductase, domain 2"/>
    <property type="match status" value="1"/>
</dbReference>
<organism evidence="6 7">
    <name type="scientific">Novosphingobium capsulatum</name>
    <dbReference type="NCBI Taxonomy" id="13688"/>
    <lineage>
        <taxon>Bacteria</taxon>
        <taxon>Pseudomonadati</taxon>
        <taxon>Pseudomonadota</taxon>
        <taxon>Alphaproteobacteria</taxon>
        <taxon>Sphingomonadales</taxon>
        <taxon>Sphingomonadaceae</taxon>
        <taxon>Novosphingobium</taxon>
    </lineage>
</organism>
<dbReference type="PANTHER" id="PTHR11748">
    <property type="entry name" value="D-LACTATE DEHYDROGENASE"/>
    <property type="match status" value="1"/>
</dbReference>
<dbReference type="InterPro" id="IPR006094">
    <property type="entry name" value="Oxid_FAD_bind_N"/>
</dbReference>
<gene>
    <name evidence="6" type="ORF">J2792_002201</name>
</gene>
<evidence type="ECO:0000256" key="2">
    <source>
        <dbReference type="ARBA" id="ARBA00022630"/>
    </source>
</evidence>
<dbReference type="SUPFAM" id="SSF56176">
    <property type="entry name" value="FAD-binding/transporter-associated domain-like"/>
    <property type="match status" value="1"/>
</dbReference>
<dbReference type="RefSeq" id="WP_309805226.1">
    <property type="nucleotide sequence ID" value="NZ_JAVDRD010000005.1"/>
</dbReference>
<dbReference type="InterPro" id="IPR004113">
    <property type="entry name" value="FAD-bd_oxidored_4_C"/>
</dbReference>
<evidence type="ECO:0000256" key="4">
    <source>
        <dbReference type="ARBA" id="ARBA00023002"/>
    </source>
</evidence>
<protein>
    <submittedName>
        <fullName evidence="6">4-cresol dehydrogenase (Hydroxylating)</fullName>
        <ecNumber evidence="6">1.17.9.1</ecNumber>
    </submittedName>
</protein>
<reference evidence="6 7" key="1">
    <citation type="submission" date="2023-07" db="EMBL/GenBank/DDBJ databases">
        <title>Sorghum-associated microbial communities from plants grown in Nebraska, USA.</title>
        <authorList>
            <person name="Schachtman D."/>
        </authorList>
    </citation>
    <scope>NUCLEOTIDE SEQUENCE [LARGE SCALE GENOMIC DNA]</scope>
    <source>
        <strain evidence="6 7">DS1027</strain>
    </source>
</reference>
<dbReference type="InterPro" id="IPR016170">
    <property type="entry name" value="Cytok_DH_C_sf"/>
</dbReference>
<keyword evidence="3" id="KW-0274">FAD</keyword>
<dbReference type="PROSITE" id="PS51387">
    <property type="entry name" value="FAD_PCMH"/>
    <property type="match status" value="1"/>
</dbReference>
<dbReference type="EC" id="1.17.9.1" evidence="6"/>
<dbReference type="InterPro" id="IPR016164">
    <property type="entry name" value="FAD-linked_Oxase-like_C"/>
</dbReference>
<name>A0ABU1MLX5_9SPHN</name>
<dbReference type="Proteomes" id="UP001184150">
    <property type="component" value="Unassembled WGS sequence"/>
</dbReference>
<evidence type="ECO:0000256" key="3">
    <source>
        <dbReference type="ARBA" id="ARBA00022827"/>
    </source>
</evidence>
<feature type="domain" description="FAD-binding PCMH-type" evidence="5">
    <location>
        <begin position="55"/>
        <end position="242"/>
    </location>
</feature>
<dbReference type="Gene3D" id="3.30.465.10">
    <property type="match status" value="1"/>
</dbReference>
<dbReference type="Pfam" id="PF01565">
    <property type="entry name" value="FAD_binding_4"/>
    <property type="match status" value="1"/>
</dbReference>
<evidence type="ECO:0000259" key="5">
    <source>
        <dbReference type="PROSITE" id="PS51387"/>
    </source>
</evidence>
<comment type="cofactor">
    <cofactor evidence="1">
        <name>FAD</name>
        <dbReference type="ChEBI" id="CHEBI:57692"/>
    </cofactor>
</comment>
<evidence type="ECO:0000313" key="7">
    <source>
        <dbReference type="Proteomes" id="UP001184150"/>
    </source>
</evidence>
<dbReference type="InterPro" id="IPR016171">
    <property type="entry name" value="Vanillyl_alc_oxidase_C-sub2"/>
</dbReference>
<keyword evidence="2" id="KW-0285">Flavoprotein</keyword>
<sequence length="516" mass="56362">MTVDSPRPVLPPGHDRRSFMAGIAEFRKAIGEDNVFVEEERLAPYTKIMISGEDADHAPSAAIAPASVPEIQAILAICNQHRIPVWPVSTGKNFGYGTAAPAMRGTVVLDLRRLNRIIEVDGELGTALVEPGVTYRALLDHLKAQDLPYWIDVPAPGPIVGPVGQILERGIGYTPYGDHFAHACGMEVVLANGDILRTGMGSIAGAKSWQTNRYGYGPYLDGIFSQSNFGVVTKMGLGLMPRPEVYKPFLVSFPNHGDLRRAVEIARDLSLRGVIRNTPVVGHVLYMIAMKARRADVFPGEGSVTDEWITQFTRDHHLGIWVMQAALYGSAAQVAADWALVEQAYAKSGAMLLTDRELGDEPTWQHAKRLMAGELDLDEFGLYNWRGGGGSAWFAPVARATGADATAIITLGKQILAEFGFDYLGGFMVQQRNMIAVMDLLFDRSSPDERKRAHDCFARLMSEFGKRGYGIYRTNIAFMDAAAALQGPVRMNVNRTLKRALDPNGIIAPGKSGIHL</sequence>
<dbReference type="InterPro" id="IPR016167">
    <property type="entry name" value="FAD-bd_PCMH_sub1"/>
</dbReference>
<dbReference type="Pfam" id="PF02913">
    <property type="entry name" value="FAD-oxidase_C"/>
    <property type="match status" value="1"/>
</dbReference>